<dbReference type="InterPro" id="IPR010998">
    <property type="entry name" value="Integrase_recombinase_N"/>
</dbReference>
<keyword evidence="2" id="KW-0233">DNA recombination</keyword>
<evidence type="ECO:0000313" key="4">
    <source>
        <dbReference type="EMBL" id="EMA43157.1"/>
    </source>
</evidence>
<dbReference type="Gene3D" id="1.10.150.130">
    <property type="match status" value="1"/>
</dbReference>
<dbReference type="PANTHER" id="PTHR30349">
    <property type="entry name" value="PHAGE INTEGRASE-RELATED"/>
    <property type="match status" value="1"/>
</dbReference>
<dbReference type="Proteomes" id="UP000011669">
    <property type="component" value="Unassembled WGS sequence"/>
</dbReference>
<feature type="domain" description="Tyr recombinase" evidence="3">
    <location>
        <begin position="156"/>
        <end position="372"/>
    </location>
</feature>
<gene>
    <name evidence="4" type="ORF">C449_14302</name>
</gene>
<dbReference type="InterPro" id="IPR002104">
    <property type="entry name" value="Integrase_catalytic"/>
</dbReference>
<dbReference type="GO" id="GO:0006310">
    <property type="term" value="P:DNA recombination"/>
    <property type="evidence" value="ECO:0007669"/>
    <property type="project" value="UniProtKB-KW"/>
</dbReference>
<protein>
    <submittedName>
        <fullName evidence="4">Integrase family protein</fullName>
    </submittedName>
</protein>
<sequence>MSDTSETMENRTDAQRRALAEAFDRDVDPLAAHATTFESTEIDPFAIVASEVLDARELVESTRKRYDATFQEWREHMESEGRHPACPNEEHVKRFIRYELAEEGKSNHPETVKAKLRKLNVAYTYWQDDPAFPHPQDYNPIQLARSKVSFTAPETKEPPRIPMDELRDVLDGVAHLRDRAVIVLQLKIGARATELCNIQLADLSIQNSEVLRNYPDMGTNPMLDGRENVLYIPHEREGNKSQRPRLLPLDDETRHVLVRYLLVRPDSGSQWLFLSKQANGKLRKQSINRAWKRAFHPEYAETERHRGVTSHYGRHRFTTYWRVEQDLNRDLVRYMRGDKPGGATTDDPGPIDSYIHTYYEDIADLYLENIYKLRV</sequence>
<keyword evidence="1" id="KW-0238">DNA-binding</keyword>
<dbReference type="OrthoDB" id="210067at2157"/>
<evidence type="ECO:0000259" key="3">
    <source>
        <dbReference type="PROSITE" id="PS51898"/>
    </source>
</evidence>
<dbReference type="Pfam" id="PF00589">
    <property type="entry name" value="Phage_integrase"/>
    <property type="match status" value="1"/>
</dbReference>
<dbReference type="Gene3D" id="1.10.443.10">
    <property type="entry name" value="Intergrase catalytic core"/>
    <property type="match status" value="1"/>
</dbReference>
<dbReference type="PANTHER" id="PTHR30349:SF92">
    <property type="entry name" value="SITE-SPECIFIC RECOMBINASE"/>
    <property type="match status" value="1"/>
</dbReference>
<dbReference type="CDD" id="cd00397">
    <property type="entry name" value="DNA_BRE_C"/>
    <property type="match status" value="1"/>
</dbReference>
<evidence type="ECO:0000256" key="1">
    <source>
        <dbReference type="ARBA" id="ARBA00023125"/>
    </source>
</evidence>
<dbReference type="InterPro" id="IPR050090">
    <property type="entry name" value="Tyrosine_recombinase_XerCD"/>
</dbReference>
<dbReference type="STRING" id="1227455.C449_14302"/>
<evidence type="ECO:0000313" key="5">
    <source>
        <dbReference type="Proteomes" id="UP000011669"/>
    </source>
</evidence>
<dbReference type="InterPro" id="IPR011010">
    <property type="entry name" value="DNA_brk_join_enz"/>
</dbReference>
<comment type="caution">
    <text evidence="4">The sequence shown here is derived from an EMBL/GenBank/DDBJ whole genome shotgun (WGS) entry which is preliminary data.</text>
</comment>
<dbReference type="PROSITE" id="PS51898">
    <property type="entry name" value="TYR_RECOMBINASE"/>
    <property type="match status" value="1"/>
</dbReference>
<dbReference type="PATRIC" id="fig|1227455.4.peg.2909"/>
<dbReference type="InParanoid" id="M0MBK1"/>
<dbReference type="AlphaFoldDB" id="M0MBK1"/>
<dbReference type="GO" id="GO:0015074">
    <property type="term" value="P:DNA integration"/>
    <property type="evidence" value="ECO:0007669"/>
    <property type="project" value="InterPro"/>
</dbReference>
<accession>M0MBK1</accession>
<dbReference type="InterPro" id="IPR013762">
    <property type="entry name" value="Integrase-like_cat_sf"/>
</dbReference>
<name>M0MBK1_9EURY</name>
<evidence type="ECO:0000256" key="2">
    <source>
        <dbReference type="ARBA" id="ARBA00023172"/>
    </source>
</evidence>
<dbReference type="GO" id="GO:0003677">
    <property type="term" value="F:DNA binding"/>
    <property type="evidence" value="ECO:0007669"/>
    <property type="project" value="UniProtKB-KW"/>
</dbReference>
<proteinExistence type="predicted"/>
<dbReference type="RefSeq" id="WP_006078716.1">
    <property type="nucleotide sequence ID" value="NZ_AOMD01000030.1"/>
</dbReference>
<organism evidence="4 5">
    <name type="scientific">Halococcus saccharolyticus DSM 5350</name>
    <dbReference type="NCBI Taxonomy" id="1227455"/>
    <lineage>
        <taxon>Archaea</taxon>
        <taxon>Methanobacteriati</taxon>
        <taxon>Methanobacteriota</taxon>
        <taxon>Stenosarchaea group</taxon>
        <taxon>Halobacteria</taxon>
        <taxon>Halobacteriales</taxon>
        <taxon>Halococcaceae</taxon>
        <taxon>Halococcus</taxon>
    </lineage>
</organism>
<reference evidence="4 5" key="1">
    <citation type="journal article" date="2014" name="PLoS Genet.">
        <title>Phylogenetically driven sequencing of extremely halophilic archaea reveals strategies for static and dynamic osmo-response.</title>
        <authorList>
            <person name="Becker E.A."/>
            <person name="Seitzer P.M."/>
            <person name="Tritt A."/>
            <person name="Larsen D."/>
            <person name="Krusor M."/>
            <person name="Yao A.I."/>
            <person name="Wu D."/>
            <person name="Madern D."/>
            <person name="Eisen J.A."/>
            <person name="Darling A.E."/>
            <person name="Facciotti M.T."/>
        </authorList>
    </citation>
    <scope>NUCLEOTIDE SEQUENCE [LARGE SCALE GENOMIC DNA]</scope>
    <source>
        <strain evidence="4 5">DSM 5350</strain>
    </source>
</reference>
<dbReference type="EMBL" id="AOMD01000030">
    <property type="protein sequence ID" value="EMA43157.1"/>
    <property type="molecule type" value="Genomic_DNA"/>
</dbReference>
<dbReference type="SUPFAM" id="SSF56349">
    <property type="entry name" value="DNA breaking-rejoining enzymes"/>
    <property type="match status" value="1"/>
</dbReference>
<keyword evidence="5" id="KW-1185">Reference proteome</keyword>